<proteinExistence type="predicted"/>
<dbReference type="InterPro" id="IPR000639">
    <property type="entry name" value="Epox_hydrolase-like"/>
</dbReference>
<feature type="domain" description="AB hydrolase-1" evidence="2">
    <location>
        <begin position="27"/>
        <end position="256"/>
    </location>
</feature>
<dbReference type="PRINTS" id="PR00412">
    <property type="entry name" value="EPOXHYDRLASE"/>
</dbReference>
<dbReference type="InterPro" id="IPR000073">
    <property type="entry name" value="AB_hydrolase_1"/>
</dbReference>
<evidence type="ECO:0000313" key="4">
    <source>
        <dbReference type="Proteomes" id="UP001596514"/>
    </source>
</evidence>
<comment type="caution">
    <text evidence="3">The sequence shown here is derived from an EMBL/GenBank/DDBJ whole genome shotgun (WGS) entry which is preliminary data.</text>
</comment>
<dbReference type="Gene3D" id="3.40.50.1820">
    <property type="entry name" value="alpha/beta hydrolase"/>
    <property type="match status" value="1"/>
</dbReference>
<sequence length="276" mass="29286">MVNMSSTLSLQGCALHYADSGGDGVPLLFSHGAGADHVMFDAQSERLRARGYRVVTWDMRGHGRSRPAGVPFTAERAIADLCALVEHLALDRPVLVGQSLGGNLGQAVVRRHPDLARALVVIGSAWNTGPLSWTERLLLRTAAPGLSMIPAGRLPGVMAGASAVTEGARADARRAFSLLSKREFLQVWRATVELLDPDPGYRTPVPLCLIRGERDRTGNIASAMRGWAAAEGVQEVVIPGAGHIANQDDPHAVNAAIETFLGTIPDSGPDSGRARR</sequence>
<keyword evidence="4" id="KW-1185">Reference proteome</keyword>
<dbReference type="PRINTS" id="PR00111">
    <property type="entry name" value="ABHYDROLASE"/>
</dbReference>
<evidence type="ECO:0000313" key="3">
    <source>
        <dbReference type="EMBL" id="MFC7605494.1"/>
    </source>
</evidence>
<organism evidence="3 4">
    <name type="scientific">Streptosporangium amethystogenes subsp. fukuiense</name>
    <dbReference type="NCBI Taxonomy" id="698418"/>
    <lineage>
        <taxon>Bacteria</taxon>
        <taxon>Bacillati</taxon>
        <taxon>Actinomycetota</taxon>
        <taxon>Actinomycetes</taxon>
        <taxon>Streptosporangiales</taxon>
        <taxon>Streptosporangiaceae</taxon>
        <taxon>Streptosporangium</taxon>
    </lineage>
</organism>
<dbReference type="GO" id="GO:0016787">
    <property type="term" value="F:hydrolase activity"/>
    <property type="evidence" value="ECO:0007669"/>
    <property type="project" value="UniProtKB-KW"/>
</dbReference>
<evidence type="ECO:0000259" key="2">
    <source>
        <dbReference type="Pfam" id="PF12697"/>
    </source>
</evidence>
<gene>
    <name evidence="3" type="ORF">ACFQVD_35870</name>
</gene>
<evidence type="ECO:0000256" key="1">
    <source>
        <dbReference type="ARBA" id="ARBA00022801"/>
    </source>
</evidence>
<keyword evidence="1 3" id="KW-0378">Hydrolase</keyword>
<accession>A0ABW2TAJ9</accession>
<name>A0ABW2TAJ9_9ACTN</name>
<dbReference type="EMBL" id="JBHTEE010000001">
    <property type="protein sequence ID" value="MFC7605494.1"/>
    <property type="molecule type" value="Genomic_DNA"/>
</dbReference>
<dbReference type="RefSeq" id="WP_343974693.1">
    <property type="nucleotide sequence ID" value="NZ_BAAAGK010000127.1"/>
</dbReference>
<dbReference type="SUPFAM" id="SSF53474">
    <property type="entry name" value="alpha/beta-Hydrolases"/>
    <property type="match status" value="1"/>
</dbReference>
<dbReference type="Proteomes" id="UP001596514">
    <property type="component" value="Unassembled WGS sequence"/>
</dbReference>
<reference evidence="4" key="1">
    <citation type="journal article" date="2019" name="Int. J. Syst. Evol. Microbiol.">
        <title>The Global Catalogue of Microorganisms (GCM) 10K type strain sequencing project: providing services to taxonomists for standard genome sequencing and annotation.</title>
        <authorList>
            <consortium name="The Broad Institute Genomics Platform"/>
            <consortium name="The Broad Institute Genome Sequencing Center for Infectious Disease"/>
            <person name="Wu L."/>
            <person name="Ma J."/>
        </authorList>
    </citation>
    <scope>NUCLEOTIDE SEQUENCE [LARGE SCALE GENOMIC DNA]</scope>
    <source>
        <strain evidence="4">JCM 10083</strain>
    </source>
</reference>
<dbReference type="InterPro" id="IPR050266">
    <property type="entry name" value="AB_hydrolase_sf"/>
</dbReference>
<dbReference type="InterPro" id="IPR029058">
    <property type="entry name" value="AB_hydrolase_fold"/>
</dbReference>
<dbReference type="Pfam" id="PF12697">
    <property type="entry name" value="Abhydrolase_6"/>
    <property type="match status" value="1"/>
</dbReference>
<dbReference type="PANTHER" id="PTHR43798">
    <property type="entry name" value="MONOACYLGLYCEROL LIPASE"/>
    <property type="match status" value="1"/>
</dbReference>
<dbReference type="PANTHER" id="PTHR43798:SF31">
    <property type="entry name" value="AB HYDROLASE SUPERFAMILY PROTEIN YCLE"/>
    <property type="match status" value="1"/>
</dbReference>
<protein>
    <submittedName>
        <fullName evidence="3">Alpha/beta fold hydrolase</fullName>
    </submittedName>
</protein>